<dbReference type="Proteomes" id="UP000243459">
    <property type="component" value="Chromosome 3"/>
</dbReference>
<sequence length="75" mass="8084">MTSFLMDFDGGKATLIPGSTQQEGGADCHVEVLDPVHDQVVLDDGEEASTGCGAMWHRELKETLLKVVVALLQWG</sequence>
<dbReference type="EMBL" id="CM007383">
    <property type="protein sequence ID" value="ONK75853.1"/>
    <property type="molecule type" value="Genomic_DNA"/>
</dbReference>
<reference evidence="2" key="1">
    <citation type="journal article" date="2017" name="Nat. Commun.">
        <title>The asparagus genome sheds light on the origin and evolution of a young Y chromosome.</title>
        <authorList>
            <person name="Harkess A."/>
            <person name="Zhou J."/>
            <person name="Xu C."/>
            <person name="Bowers J.E."/>
            <person name="Van der Hulst R."/>
            <person name="Ayyampalayam S."/>
            <person name="Mercati F."/>
            <person name="Riccardi P."/>
            <person name="McKain M.R."/>
            <person name="Kakrana A."/>
            <person name="Tang H."/>
            <person name="Ray J."/>
            <person name="Groenendijk J."/>
            <person name="Arikit S."/>
            <person name="Mathioni S.M."/>
            <person name="Nakano M."/>
            <person name="Shan H."/>
            <person name="Telgmann-Rauber A."/>
            <person name="Kanno A."/>
            <person name="Yue Z."/>
            <person name="Chen H."/>
            <person name="Li W."/>
            <person name="Chen Y."/>
            <person name="Xu X."/>
            <person name="Zhang Y."/>
            <person name="Luo S."/>
            <person name="Chen H."/>
            <person name="Gao J."/>
            <person name="Mao Z."/>
            <person name="Pires J.C."/>
            <person name="Luo M."/>
            <person name="Kudrna D."/>
            <person name="Wing R.A."/>
            <person name="Meyers B.C."/>
            <person name="Yi K."/>
            <person name="Kong H."/>
            <person name="Lavrijsen P."/>
            <person name="Sunseri F."/>
            <person name="Falavigna A."/>
            <person name="Ye Y."/>
            <person name="Leebens-Mack J.H."/>
            <person name="Chen G."/>
        </authorList>
    </citation>
    <scope>NUCLEOTIDE SEQUENCE [LARGE SCALE GENOMIC DNA]</scope>
    <source>
        <strain evidence="2">cv. DH0086</strain>
    </source>
</reference>
<keyword evidence="2" id="KW-1185">Reference proteome</keyword>
<evidence type="ECO:0000313" key="2">
    <source>
        <dbReference type="Proteomes" id="UP000243459"/>
    </source>
</evidence>
<dbReference type="Gramene" id="ONK75853">
    <property type="protein sequence ID" value="ONK75853"/>
    <property type="gene ID" value="A4U43_C03F21240"/>
</dbReference>
<accession>A0A5P1FDN4</accession>
<organism evidence="1 2">
    <name type="scientific">Asparagus officinalis</name>
    <name type="common">Garden asparagus</name>
    <dbReference type="NCBI Taxonomy" id="4686"/>
    <lineage>
        <taxon>Eukaryota</taxon>
        <taxon>Viridiplantae</taxon>
        <taxon>Streptophyta</taxon>
        <taxon>Embryophyta</taxon>
        <taxon>Tracheophyta</taxon>
        <taxon>Spermatophyta</taxon>
        <taxon>Magnoliopsida</taxon>
        <taxon>Liliopsida</taxon>
        <taxon>Asparagales</taxon>
        <taxon>Asparagaceae</taxon>
        <taxon>Asparagoideae</taxon>
        <taxon>Asparagus</taxon>
    </lineage>
</organism>
<gene>
    <name evidence="1" type="ORF">A4U43_C03F21240</name>
</gene>
<dbReference type="AlphaFoldDB" id="A0A5P1FDN4"/>
<protein>
    <submittedName>
        <fullName evidence="1">Uncharacterized protein</fullName>
    </submittedName>
</protein>
<proteinExistence type="predicted"/>
<name>A0A5P1FDN4_ASPOF</name>
<evidence type="ECO:0000313" key="1">
    <source>
        <dbReference type="EMBL" id="ONK75853.1"/>
    </source>
</evidence>